<feature type="transmembrane region" description="Helical" evidence="1">
    <location>
        <begin position="84"/>
        <end position="103"/>
    </location>
</feature>
<dbReference type="EMBL" id="CP093442">
    <property type="protein sequence ID" value="UOF02672.1"/>
    <property type="molecule type" value="Genomic_DNA"/>
</dbReference>
<reference evidence="3" key="1">
    <citation type="submission" date="2022-03" db="EMBL/GenBank/DDBJ databases">
        <title>Genome Identification and Characterization of new species Bdellovibrio reynosense LBG001 sp. nov. from a Mexico soil sample.</title>
        <authorList>
            <person name="Camilli A."/>
            <person name="Ajao Y."/>
            <person name="Guo X."/>
        </authorList>
    </citation>
    <scope>NUCLEOTIDE SEQUENCE</scope>
    <source>
        <strain evidence="3">LBG001</strain>
    </source>
</reference>
<feature type="transmembrane region" description="Helical" evidence="1">
    <location>
        <begin position="12"/>
        <end position="35"/>
    </location>
</feature>
<keyword evidence="1" id="KW-0472">Membrane</keyword>
<gene>
    <name evidence="3" type="ORF">MNR06_06880</name>
</gene>
<organism evidence="3 4">
    <name type="scientific">Bdellovibrio reynosensis</name>
    <dbReference type="NCBI Taxonomy" id="2835041"/>
    <lineage>
        <taxon>Bacteria</taxon>
        <taxon>Pseudomonadati</taxon>
        <taxon>Bdellovibrionota</taxon>
        <taxon>Bdellovibrionia</taxon>
        <taxon>Bdellovibrionales</taxon>
        <taxon>Pseudobdellovibrionaceae</taxon>
        <taxon>Bdellovibrio</taxon>
    </lineage>
</organism>
<dbReference type="RefSeq" id="WP_243540424.1">
    <property type="nucleotide sequence ID" value="NZ_CP093442.1"/>
</dbReference>
<evidence type="ECO:0000256" key="1">
    <source>
        <dbReference type="SAM" id="Phobius"/>
    </source>
</evidence>
<dbReference type="Pfam" id="PF09990">
    <property type="entry name" value="DUF2231"/>
    <property type="match status" value="1"/>
</dbReference>
<evidence type="ECO:0000313" key="4">
    <source>
        <dbReference type="Proteomes" id="UP000830116"/>
    </source>
</evidence>
<feature type="transmembrane region" description="Helical" evidence="1">
    <location>
        <begin position="41"/>
        <end position="63"/>
    </location>
</feature>
<feature type="domain" description="DUF2231" evidence="2">
    <location>
        <begin position="10"/>
        <end position="147"/>
    </location>
</feature>
<evidence type="ECO:0000313" key="3">
    <source>
        <dbReference type="EMBL" id="UOF02672.1"/>
    </source>
</evidence>
<keyword evidence="4" id="KW-1185">Reference proteome</keyword>
<keyword evidence="1" id="KW-1133">Transmembrane helix</keyword>
<name>A0ABY4CFL4_9BACT</name>
<sequence length="182" mass="20209">MYSKAKIGDHPIHPMLVAFPITLYLLTFVGFVVYATASADIFWYNLAYFCNYAGVGMAFLAAIPGFIDWSVGIPNNTIAKKDGMIHMTLNLITLGLFAINAIVIRGSWNLGADSVATPIALTGLGTLTLLCAGFYGWKMVSEHKVGVMMSKEQAILQDRYEKEYPYVPPRENRNEPPTYLHH</sequence>
<feature type="transmembrane region" description="Helical" evidence="1">
    <location>
        <begin position="115"/>
        <end position="137"/>
    </location>
</feature>
<evidence type="ECO:0000259" key="2">
    <source>
        <dbReference type="Pfam" id="PF09990"/>
    </source>
</evidence>
<protein>
    <submittedName>
        <fullName evidence="3">DUF2231 domain-containing protein</fullName>
    </submittedName>
</protein>
<keyword evidence="1" id="KW-0812">Transmembrane</keyword>
<proteinExistence type="predicted"/>
<dbReference type="Proteomes" id="UP000830116">
    <property type="component" value="Chromosome"/>
</dbReference>
<accession>A0ABY4CFL4</accession>
<dbReference type="InterPro" id="IPR019251">
    <property type="entry name" value="DUF2231_TM"/>
</dbReference>